<feature type="compositionally biased region" description="Basic and acidic residues" evidence="1">
    <location>
        <begin position="49"/>
        <end position="58"/>
    </location>
</feature>
<evidence type="ECO:0000256" key="1">
    <source>
        <dbReference type="SAM" id="MobiDB-lite"/>
    </source>
</evidence>
<sequence>MGRKDEDIYIEADKQTETNRNTDRNTDRDRQKHRQRQTETQTETETEIETDRNTDRDRQKHRQRQTETQTDTDRDRESRIRKERERKTRGGRETAIPQQGDLRLLSPLLGHGASGGARTRDRRIPSDLRAVSLAAVALRPRVFRDCVRAAPLFVYIRGQV</sequence>
<reference evidence="2 3" key="1">
    <citation type="journal article" date="2021" name="Elife">
        <title>Chloroplast acquisition without the gene transfer in kleptoplastic sea slugs, Plakobranchus ocellatus.</title>
        <authorList>
            <person name="Maeda T."/>
            <person name="Takahashi S."/>
            <person name="Yoshida T."/>
            <person name="Shimamura S."/>
            <person name="Takaki Y."/>
            <person name="Nagai Y."/>
            <person name="Toyoda A."/>
            <person name="Suzuki Y."/>
            <person name="Arimoto A."/>
            <person name="Ishii H."/>
            <person name="Satoh N."/>
            <person name="Nishiyama T."/>
            <person name="Hasebe M."/>
            <person name="Maruyama T."/>
            <person name="Minagawa J."/>
            <person name="Obokata J."/>
            <person name="Shigenobu S."/>
        </authorList>
    </citation>
    <scope>NUCLEOTIDE SEQUENCE [LARGE SCALE GENOMIC DNA]</scope>
</reference>
<accession>A0AAV3YVU1</accession>
<dbReference type="AlphaFoldDB" id="A0AAV3YVU1"/>
<protein>
    <submittedName>
        <fullName evidence="2">Uncharacterized protein</fullName>
    </submittedName>
</protein>
<feature type="region of interest" description="Disordered" evidence="1">
    <location>
        <begin position="1"/>
        <end position="121"/>
    </location>
</feature>
<gene>
    <name evidence="2" type="ORF">PoB_001774100</name>
</gene>
<feature type="compositionally biased region" description="Basic and acidic residues" evidence="1">
    <location>
        <begin position="1"/>
        <end position="30"/>
    </location>
</feature>
<proteinExistence type="predicted"/>
<dbReference type="EMBL" id="BLXT01002115">
    <property type="protein sequence ID" value="GFN91235.1"/>
    <property type="molecule type" value="Genomic_DNA"/>
</dbReference>
<dbReference type="Proteomes" id="UP000735302">
    <property type="component" value="Unassembled WGS sequence"/>
</dbReference>
<feature type="compositionally biased region" description="Basic and acidic residues" evidence="1">
    <location>
        <begin position="71"/>
        <end position="92"/>
    </location>
</feature>
<organism evidence="2 3">
    <name type="scientific">Plakobranchus ocellatus</name>
    <dbReference type="NCBI Taxonomy" id="259542"/>
    <lineage>
        <taxon>Eukaryota</taxon>
        <taxon>Metazoa</taxon>
        <taxon>Spiralia</taxon>
        <taxon>Lophotrochozoa</taxon>
        <taxon>Mollusca</taxon>
        <taxon>Gastropoda</taxon>
        <taxon>Heterobranchia</taxon>
        <taxon>Euthyneura</taxon>
        <taxon>Panpulmonata</taxon>
        <taxon>Sacoglossa</taxon>
        <taxon>Placobranchoidea</taxon>
        <taxon>Plakobranchidae</taxon>
        <taxon>Plakobranchus</taxon>
    </lineage>
</organism>
<keyword evidence="3" id="KW-1185">Reference proteome</keyword>
<name>A0AAV3YVU1_9GAST</name>
<comment type="caution">
    <text evidence="2">The sequence shown here is derived from an EMBL/GenBank/DDBJ whole genome shotgun (WGS) entry which is preliminary data.</text>
</comment>
<evidence type="ECO:0000313" key="3">
    <source>
        <dbReference type="Proteomes" id="UP000735302"/>
    </source>
</evidence>
<evidence type="ECO:0000313" key="2">
    <source>
        <dbReference type="EMBL" id="GFN91235.1"/>
    </source>
</evidence>